<evidence type="ECO:0000259" key="3">
    <source>
        <dbReference type="Pfam" id="PF00881"/>
    </source>
</evidence>
<comment type="similarity">
    <text evidence="1">Belongs to the nitroreductase family.</text>
</comment>
<dbReference type="PANTHER" id="PTHR43673">
    <property type="entry name" value="NAD(P)H NITROREDUCTASE YDGI-RELATED"/>
    <property type="match status" value="1"/>
</dbReference>
<dbReference type="EMBL" id="DXHV01000083">
    <property type="protein sequence ID" value="HIW01585.1"/>
    <property type="molecule type" value="Genomic_DNA"/>
</dbReference>
<sequence length="186" mass="21186">MDALQCIRTRRSCRSYEDRPVAPETLQELLTLGTRAATGSGMEPWGFVLIDGREKIQALSDEIKAWLRPRLGELPWLAQYEEWLGRDSYNIFYNAHNVVIIYGDPASHWYVYDASLCTANIMLAAHAQGLGSCWIGFAESFMDLPEIKERFHVPAEYRIVSTLSLGYAKGHMPEAQRKEPRIFCQG</sequence>
<evidence type="ECO:0000256" key="1">
    <source>
        <dbReference type="ARBA" id="ARBA00007118"/>
    </source>
</evidence>
<keyword evidence="2" id="KW-0560">Oxidoreductase</keyword>
<evidence type="ECO:0000256" key="2">
    <source>
        <dbReference type="ARBA" id="ARBA00023002"/>
    </source>
</evidence>
<dbReference type="Proteomes" id="UP000886752">
    <property type="component" value="Unassembled WGS sequence"/>
</dbReference>
<feature type="domain" description="Nitroreductase" evidence="3">
    <location>
        <begin position="7"/>
        <end position="167"/>
    </location>
</feature>
<reference evidence="4" key="1">
    <citation type="journal article" date="2021" name="PeerJ">
        <title>Extensive microbial diversity within the chicken gut microbiome revealed by metagenomics and culture.</title>
        <authorList>
            <person name="Gilroy R."/>
            <person name="Ravi A."/>
            <person name="Getino M."/>
            <person name="Pursley I."/>
            <person name="Horton D.L."/>
            <person name="Alikhan N.F."/>
            <person name="Baker D."/>
            <person name="Gharbi K."/>
            <person name="Hall N."/>
            <person name="Watson M."/>
            <person name="Adriaenssens E.M."/>
            <person name="Foster-Nyarko E."/>
            <person name="Jarju S."/>
            <person name="Secka A."/>
            <person name="Antonio M."/>
            <person name="Oren A."/>
            <person name="Chaudhuri R.R."/>
            <person name="La Ragione R."/>
            <person name="Hildebrand F."/>
            <person name="Pallen M.J."/>
        </authorList>
    </citation>
    <scope>NUCLEOTIDE SEQUENCE</scope>
    <source>
        <strain evidence="4">ChiHecec2B26-446</strain>
    </source>
</reference>
<dbReference type="InterPro" id="IPR029479">
    <property type="entry name" value="Nitroreductase"/>
</dbReference>
<reference evidence="4" key="2">
    <citation type="submission" date="2021-04" db="EMBL/GenBank/DDBJ databases">
        <authorList>
            <person name="Gilroy R."/>
        </authorList>
    </citation>
    <scope>NUCLEOTIDE SEQUENCE</scope>
    <source>
        <strain evidence="4">ChiHecec2B26-446</strain>
    </source>
</reference>
<dbReference type="GO" id="GO:0016491">
    <property type="term" value="F:oxidoreductase activity"/>
    <property type="evidence" value="ECO:0007669"/>
    <property type="project" value="UniProtKB-KW"/>
</dbReference>
<dbReference type="Gene3D" id="3.40.109.10">
    <property type="entry name" value="NADH Oxidase"/>
    <property type="match status" value="1"/>
</dbReference>
<dbReference type="SUPFAM" id="SSF55469">
    <property type="entry name" value="FMN-dependent nitroreductase-like"/>
    <property type="match status" value="1"/>
</dbReference>
<proteinExistence type="inferred from homology"/>
<dbReference type="InterPro" id="IPR000415">
    <property type="entry name" value="Nitroreductase-like"/>
</dbReference>
<dbReference type="CDD" id="cd02136">
    <property type="entry name" value="PnbA_NfnB-like"/>
    <property type="match status" value="1"/>
</dbReference>
<name>A0A9D1PXT8_9BACT</name>
<dbReference type="PANTHER" id="PTHR43673:SF10">
    <property type="entry name" value="NADH DEHYDROGENASE_NAD(P)H NITROREDUCTASE XCC3605-RELATED"/>
    <property type="match status" value="1"/>
</dbReference>
<organism evidence="4 5">
    <name type="scientific">Candidatus Desulfovibrio intestinipullorum</name>
    <dbReference type="NCBI Taxonomy" id="2838536"/>
    <lineage>
        <taxon>Bacteria</taxon>
        <taxon>Pseudomonadati</taxon>
        <taxon>Thermodesulfobacteriota</taxon>
        <taxon>Desulfovibrionia</taxon>
        <taxon>Desulfovibrionales</taxon>
        <taxon>Desulfovibrionaceae</taxon>
        <taxon>Desulfovibrio</taxon>
    </lineage>
</organism>
<protein>
    <submittedName>
        <fullName evidence="4">Nitroreductase</fullName>
    </submittedName>
</protein>
<dbReference type="AlphaFoldDB" id="A0A9D1PXT8"/>
<evidence type="ECO:0000313" key="5">
    <source>
        <dbReference type="Proteomes" id="UP000886752"/>
    </source>
</evidence>
<gene>
    <name evidence="4" type="ORF">H9894_10440</name>
</gene>
<accession>A0A9D1PXT8</accession>
<dbReference type="Pfam" id="PF00881">
    <property type="entry name" value="Nitroreductase"/>
    <property type="match status" value="1"/>
</dbReference>
<comment type="caution">
    <text evidence="4">The sequence shown here is derived from an EMBL/GenBank/DDBJ whole genome shotgun (WGS) entry which is preliminary data.</text>
</comment>
<evidence type="ECO:0000313" key="4">
    <source>
        <dbReference type="EMBL" id="HIW01585.1"/>
    </source>
</evidence>